<evidence type="ECO:0000259" key="1">
    <source>
        <dbReference type="Pfam" id="PF12697"/>
    </source>
</evidence>
<keyword evidence="2" id="KW-0378">Hydrolase</keyword>
<dbReference type="Pfam" id="PF12697">
    <property type="entry name" value="Abhydrolase_6"/>
    <property type="match status" value="1"/>
</dbReference>
<gene>
    <name evidence="2" type="ORF">ACFFGH_28870</name>
</gene>
<dbReference type="InterPro" id="IPR000073">
    <property type="entry name" value="AB_hydrolase_1"/>
</dbReference>
<accession>A0ABV6RY06</accession>
<dbReference type="SUPFAM" id="SSF53474">
    <property type="entry name" value="alpha/beta-Hydrolases"/>
    <property type="match status" value="1"/>
</dbReference>
<evidence type="ECO:0000313" key="2">
    <source>
        <dbReference type="EMBL" id="MFC0681865.1"/>
    </source>
</evidence>
<feature type="domain" description="AB hydrolase-1" evidence="1">
    <location>
        <begin position="14"/>
        <end position="254"/>
    </location>
</feature>
<dbReference type="Gene3D" id="3.40.50.1820">
    <property type="entry name" value="alpha/beta hydrolase"/>
    <property type="match status" value="1"/>
</dbReference>
<evidence type="ECO:0000313" key="3">
    <source>
        <dbReference type="Proteomes" id="UP001589896"/>
    </source>
</evidence>
<dbReference type="RefSeq" id="WP_386675288.1">
    <property type="nucleotide sequence ID" value="NZ_JBHLTG010000009.1"/>
</dbReference>
<keyword evidence="3" id="KW-1185">Reference proteome</keyword>
<proteinExistence type="predicted"/>
<dbReference type="GO" id="GO:0016787">
    <property type="term" value="F:hydrolase activity"/>
    <property type="evidence" value="ECO:0007669"/>
    <property type="project" value="UniProtKB-KW"/>
</dbReference>
<organism evidence="2 3">
    <name type="scientific">Lysobacter korlensis</name>
    <dbReference type="NCBI Taxonomy" id="553636"/>
    <lineage>
        <taxon>Bacteria</taxon>
        <taxon>Pseudomonadati</taxon>
        <taxon>Pseudomonadota</taxon>
        <taxon>Gammaproteobacteria</taxon>
        <taxon>Lysobacterales</taxon>
        <taxon>Lysobacteraceae</taxon>
        <taxon>Lysobacter</taxon>
    </lineage>
</organism>
<dbReference type="Proteomes" id="UP001589896">
    <property type="component" value="Unassembled WGS sequence"/>
</dbReference>
<name>A0ABV6RY06_9GAMM</name>
<protein>
    <submittedName>
        <fullName evidence="2">Alpha/beta hydrolase</fullName>
    </submittedName>
</protein>
<sequence length="287" mass="30388">MSPRKTALPVPPPIVFVHGMWLHAASWQNWVDLFAAEGFDASAPAWPGERPTVAASRADTAGIGGLTMDRLVSSYASLIRDMPVQPVLIGHSLGGTVVQTLLTAGYGAAGVILDSARFDGDLPGALSTLRLGLPRLTDPRSVDDAIALTDYQFRFAFGRSLDAAESDAYYREFAIPAPARLLLEPEIAGIDLPAAPGPKGKPTAALLTLESAGPAAGSLGRRRLYDGPDSDAQPIRFPDRGASFVFDEGWRDVAECALDWVQDRFGSVKTAAGAHRRRGVALRGTAA</sequence>
<reference evidence="2 3" key="1">
    <citation type="submission" date="2024-09" db="EMBL/GenBank/DDBJ databases">
        <authorList>
            <person name="Sun Q."/>
            <person name="Mori K."/>
        </authorList>
    </citation>
    <scope>NUCLEOTIDE SEQUENCE [LARGE SCALE GENOMIC DNA]</scope>
    <source>
        <strain evidence="2 3">KCTC 23076</strain>
    </source>
</reference>
<comment type="caution">
    <text evidence="2">The sequence shown here is derived from an EMBL/GenBank/DDBJ whole genome shotgun (WGS) entry which is preliminary data.</text>
</comment>
<dbReference type="EMBL" id="JBHLTG010000009">
    <property type="protein sequence ID" value="MFC0681865.1"/>
    <property type="molecule type" value="Genomic_DNA"/>
</dbReference>
<dbReference type="InterPro" id="IPR029058">
    <property type="entry name" value="AB_hydrolase_fold"/>
</dbReference>